<evidence type="ECO:0000313" key="3">
    <source>
        <dbReference type="EMBL" id="AII15468.1"/>
    </source>
</evidence>
<keyword evidence="1" id="KW-0472">Membrane</keyword>
<proteinExistence type="predicted"/>
<dbReference type="KEGG" id="caj:CIG1485E_1654"/>
<gene>
    <name evidence="3" type="ORF">CIG1485E_1654</name>
</gene>
<dbReference type="PANTHER" id="PTHR22911">
    <property type="entry name" value="ACYL-MALONYL CONDENSING ENZYME-RELATED"/>
    <property type="match status" value="1"/>
</dbReference>
<keyword evidence="1" id="KW-1133">Transmembrane helix</keyword>
<dbReference type="InterPro" id="IPR037185">
    <property type="entry name" value="EmrE-like"/>
</dbReference>
<feature type="transmembrane region" description="Helical" evidence="1">
    <location>
        <begin position="160"/>
        <end position="178"/>
    </location>
</feature>
<reference evidence="4" key="1">
    <citation type="journal article" date="2014" name="Genome Announc.">
        <title>Complete Genome Sequence of Campylobacter iguaniorum Strain 1485ET, Isolated from a Bearded Dragon (Pogona vitticeps).</title>
        <authorList>
            <person name="Gilbert M.J."/>
            <person name="Miller W.G."/>
            <person name="Yee E."/>
            <person name="Kik M."/>
            <person name="Wagenaar J.A."/>
            <person name="Duim B."/>
        </authorList>
    </citation>
    <scope>NUCLEOTIDE SEQUENCE [LARGE SCALE GENOMIC DNA]</scope>
    <source>
        <strain evidence="4">1485E</strain>
    </source>
</reference>
<keyword evidence="4" id="KW-1185">Reference proteome</keyword>
<feature type="transmembrane region" description="Helical" evidence="1">
    <location>
        <begin position="190"/>
        <end position="209"/>
    </location>
</feature>
<dbReference type="SUPFAM" id="SSF103481">
    <property type="entry name" value="Multidrug resistance efflux transporter EmrE"/>
    <property type="match status" value="2"/>
</dbReference>
<feature type="domain" description="EamA" evidence="2">
    <location>
        <begin position="161"/>
        <end position="293"/>
    </location>
</feature>
<dbReference type="PANTHER" id="PTHR22911:SF79">
    <property type="entry name" value="MOBA-LIKE NTP TRANSFERASE DOMAIN-CONTAINING PROTEIN"/>
    <property type="match status" value="1"/>
</dbReference>
<feature type="transmembrane region" description="Helical" evidence="1">
    <location>
        <begin position="102"/>
        <end position="123"/>
    </location>
</feature>
<protein>
    <submittedName>
        <fullName evidence="3">Hypothetical membrane protein, putative permease (EamA domain), type 3</fullName>
    </submittedName>
</protein>
<dbReference type="RefSeq" id="WP_038455362.1">
    <property type="nucleotide sequence ID" value="NZ_CP009043.1"/>
</dbReference>
<keyword evidence="1" id="KW-0812">Transmembrane</keyword>
<dbReference type="HOGENOM" id="CLU_033863_19_0_7"/>
<dbReference type="AlphaFoldDB" id="A0A076FCW1"/>
<feature type="transmembrane region" description="Helical" evidence="1">
    <location>
        <begin position="42"/>
        <end position="59"/>
    </location>
</feature>
<feature type="transmembrane region" description="Helical" evidence="1">
    <location>
        <begin position="221"/>
        <end position="239"/>
    </location>
</feature>
<evidence type="ECO:0000256" key="1">
    <source>
        <dbReference type="SAM" id="Phobius"/>
    </source>
</evidence>
<feature type="transmembrane region" description="Helical" evidence="1">
    <location>
        <begin position="79"/>
        <end position="96"/>
    </location>
</feature>
<feature type="domain" description="EamA" evidence="2">
    <location>
        <begin position="8"/>
        <end position="147"/>
    </location>
</feature>
<feature type="transmembrane region" description="Helical" evidence="1">
    <location>
        <begin position="7"/>
        <end position="30"/>
    </location>
</feature>
<feature type="transmembrane region" description="Helical" evidence="1">
    <location>
        <begin position="276"/>
        <end position="293"/>
    </location>
</feature>
<accession>A0A076FCW1</accession>
<dbReference type="STRING" id="1244531.CIG2463D_1852"/>
<feature type="transmembrane region" description="Helical" evidence="1">
    <location>
        <begin position="251"/>
        <end position="270"/>
    </location>
</feature>
<dbReference type="OrthoDB" id="9810818at2"/>
<dbReference type="Proteomes" id="UP000028486">
    <property type="component" value="Chromosome"/>
</dbReference>
<dbReference type="InterPro" id="IPR000620">
    <property type="entry name" value="EamA_dom"/>
</dbReference>
<dbReference type="PROSITE" id="PS51257">
    <property type="entry name" value="PROKAR_LIPOPROTEIN"/>
    <property type="match status" value="1"/>
</dbReference>
<evidence type="ECO:0000313" key="4">
    <source>
        <dbReference type="Proteomes" id="UP000028486"/>
    </source>
</evidence>
<sequence length="296" mass="32582">MKNSNYIFGVAITLLGGILWGFSGACGQYLFTQKGVSADWLVPYRLLLSGIILLLVYIFKNPKILFLPLKNPRNLPTILLYSLIGLMLTQYSYFYSIELSNAAVATVIQYTAPVFILIVACLLEKRLPYIKELIALFLAIVGVFFLATHGEFGTLVISKTALLFCLISALSIVVYNFAPKRLNKEFPISLVLGWGLVIGGVVLSLYMRVWSLEGVSDFGGYLALGGIIVFGTILAFSFYMTGVGVIGPTRASLIAAIEPASAGFFSYFWLGTEFAFFDYFGFGLIMLCVFLLSKKD</sequence>
<name>A0A076FCW1_9BACT</name>
<evidence type="ECO:0000259" key="2">
    <source>
        <dbReference type="Pfam" id="PF00892"/>
    </source>
</evidence>
<organism evidence="3 4">
    <name type="scientific">Campylobacter iguaniorum</name>
    <dbReference type="NCBI Taxonomy" id="1244531"/>
    <lineage>
        <taxon>Bacteria</taxon>
        <taxon>Pseudomonadati</taxon>
        <taxon>Campylobacterota</taxon>
        <taxon>Epsilonproteobacteria</taxon>
        <taxon>Campylobacterales</taxon>
        <taxon>Campylobacteraceae</taxon>
        <taxon>Campylobacter</taxon>
    </lineage>
</organism>
<dbReference type="eggNOG" id="COG0697">
    <property type="taxonomic scope" value="Bacteria"/>
</dbReference>
<dbReference type="GO" id="GO:0016020">
    <property type="term" value="C:membrane"/>
    <property type="evidence" value="ECO:0007669"/>
    <property type="project" value="InterPro"/>
</dbReference>
<dbReference type="EMBL" id="CP009043">
    <property type="protein sequence ID" value="AII15468.1"/>
    <property type="molecule type" value="Genomic_DNA"/>
</dbReference>
<dbReference type="Pfam" id="PF00892">
    <property type="entry name" value="EamA"/>
    <property type="match status" value="2"/>
</dbReference>
<feature type="transmembrane region" description="Helical" evidence="1">
    <location>
        <begin position="130"/>
        <end position="148"/>
    </location>
</feature>